<dbReference type="Gene3D" id="3.40.980.20">
    <property type="entry name" value="Four-carbon acid sugar kinase, nucleotide binding domain"/>
    <property type="match status" value="1"/>
</dbReference>
<dbReference type="GO" id="GO:0005524">
    <property type="term" value="F:ATP binding"/>
    <property type="evidence" value="ECO:0007669"/>
    <property type="project" value="UniProtKB-KW"/>
</dbReference>
<feature type="domain" description="Four-carbon acid sugar kinase N-terminal" evidence="8">
    <location>
        <begin position="2"/>
        <end position="223"/>
    </location>
</feature>
<evidence type="ECO:0000256" key="3">
    <source>
        <dbReference type="ARBA" id="ARBA00022741"/>
    </source>
</evidence>
<keyword evidence="3" id="KW-0547">Nucleotide-binding</keyword>
<dbReference type="GO" id="GO:0016301">
    <property type="term" value="F:kinase activity"/>
    <property type="evidence" value="ECO:0007669"/>
    <property type="project" value="UniProtKB-KW"/>
</dbReference>
<keyword evidence="7" id="KW-0175">Coiled coil</keyword>
<evidence type="ECO:0000313" key="10">
    <source>
        <dbReference type="EMBL" id="TCP29466.1"/>
    </source>
</evidence>
<evidence type="ECO:0000256" key="4">
    <source>
        <dbReference type="ARBA" id="ARBA00022777"/>
    </source>
</evidence>
<organism evidence="10 11">
    <name type="scientific">Scopulibacillus darangshiensis</name>
    <dbReference type="NCBI Taxonomy" id="442528"/>
    <lineage>
        <taxon>Bacteria</taxon>
        <taxon>Bacillati</taxon>
        <taxon>Bacillota</taxon>
        <taxon>Bacilli</taxon>
        <taxon>Bacillales</taxon>
        <taxon>Sporolactobacillaceae</taxon>
        <taxon>Scopulibacillus</taxon>
    </lineage>
</organism>
<dbReference type="Gene3D" id="3.40.50.10840">
    <property type="entry name" value="Putative sugar-binding, N-terminal domain"/>
    <property type="match status" value="1"/>
</dbReference>
<evidence type="ECO:0000256" key="6">
    <source>
        <dbReference type="ARBA" id="ARBA00023277"/>
    </source>
</evidence>
<evidence type="ECO:0000313" key="11">
    <source>
        <dbReference type="Proteomes" id="UP000295416"/>
    </source>
</evidence>
<evidence type="ECO:0000256" key="2">
    <source>
        <dbReference type="ARBA" id="ARBA00022679"/>
    </source>
</evidence>
<evidence type="ECO:0000256" key="5">
    <source>
        <dbReference type="ARBA" id="ARBA00022840"/>
    </source>
</evidence>
<dbReference type="SUPFAM" id="SSF142764">
    <property type="entry name" value="YgbK-like"/>
    <property type="match status" value="1"/>
</dbReference>
<dbReference type="InterPro" id="IPR042213">
    <property type="entry name" value="NBD_C_sf"/>
</dbReference>
<dbReference type="RefSeq" id="WP_132745822.1">
    <property type="nucleotide sequence ID" value="NZ_SLXK01000010.1"/>
</dbReference>
<evidence type="ECO:0000256" key="1">
    <source>
        <dbReference type="ARBA" id="ARBA00005715"/>
    </source>
</evidence>
<dbReference type="Pfam" id="PF07005">
    <property type="entry name" value="SBD_N"/>
    <property type="match status" value="1"/>
</dbReference>
<keyword evidence="4" id="KW-0418">Kinase</keyword>
<evidence type="ECO:0000259" key="9">
    <source>
        <dbReference type="Pfam" id="PF17042"/>
    </source>
</evidence>
<feature type="domain" description="Four-carbon acid sugar kinase nucleotide binding" evidence="9">
    <location>
        <begin position="248"/>
        <end position="414"/>
    </location>
</feature>
<proteinExistence type="inferred from homology"/>
<keyword evidence="2" id="KW-0808">Transferase</keyword>
<dbReference type="AlphaFoldDB" id="A0A4V6NQN9"/>
<reference evidence="10 11" key="1">
    <citation type="submission" date="2019-03" db="EMBL/GenBank/DDBJ databases">
        <title>Genomic Encyclopedia of Type Strains, Phase IV (KMG-IV): sequencing the most valuable type-strain genomes for metagenomic binning, comparative biology and taxonomic classification.</title>
        <authorList>
            <person name="Goeker M."/>
        </authorList>
    </citation>
    <scope>NUCLEOTIDE SEQUENCE [LARGE SCALE GENOMIC DNA]</scope>
    <source>
        <strain evidence="10 11">DSM 19377</strain>
    </source>
</reference>
<dbReference type="Pfam" id="PF17042">
    <property type="entry name" value="NBD_C"/>
    <property type="match status" value="1"/>
</dbReference>
<name>A0A4V6NQN9_9BACL</name>
<keyword evidence="6" id="KW-0119">Carbohydrate metabolism</keyword>
<dbReference type="InterPro" id="IPR031475">
    <property type="entry name" value="NBD_C"/>
</dbReference>
<accession>A0A4V6NQN9</accession>
<gene>
    <name evidence="10" type="ORF">EV207_11087</name>
</gene>
<protein>
    <submittedName>
        <fullName evidence="10">Uncharacterized protein YgbK (DUF1537 family)</fullName>
    </submittedName>
</protein>
<sequence>MIGVVADDITGSNDIGIMFGKNGYVADIYPYESLVKEGDGKSDVLIADTHSRFDSKDRAYQKVYQATKELQKIGAKTYFNKTCSVFRGNIGAEFDAMLDALDEPFAAVILGFPKNGRITKDGIHYVHGVKLEDSAFKDDPVHPMDESDLINILQKQTKRKVTMISHRIIRAGARKLKEELKELKQRFNYVILDVLDQRDLKTIAEAVKDQPVICGASAIAEELSKVWDYAGNRHEQAVPQYNSKMGILCAAGSLTPQTKHQIDYMRSHSDAAIFELSTPELIDKGNEATKALSAHIIQQLKSGKDVIVHTSHQPEEVKKTKRIGAQKGWTNEKTSLYISSSLSSIVASAAGEVKQNGLIVAGGDTSAAVCETLGIKGLRVLEELQPGLPSCITLTDPKKVFILKSGSFGSEDFIMQAFQYLKSKREASNLASS</sequence>
<evidence type="ECO:0000256" key="7">
    <source>
        <dbReference type="SAM" id="Coils"/>
    </source>
</evidence>
<dbReference type="EMBL" id="SLXK01000010">
    <property type="protein sequence ID" value="TCP29466.1"/>
    <property type="molecule type" value="Genomic_DNA"/>
</dbReference>
<dbReference type="Proteomes" id="UP000295416">
    <property type="component" value="Unassembled WGS sequence"/>
</dbReference>
<dbReference type="InterPro" id="IPR037051">
    <property type="entry name" value="4-carb_acid_sugar_kinase_N_sf"/>
</dbReference>
<keyword evidence="11" id="KW-1185">Reference proteome</keyword>
<dbReference type="InterPro" id="IPR010737">
    <property type="entry name" value="4-carb_acid_sugar_kinase_N"/>
</dbReference>
<evidence type="ECO:0000259" key="8">
    <source>
        <dbReference type="Pfam" id="PF07005"/>
    </source>
</evidence>
<dbReference type="OrthoDB" id="9778478at2"/>
<feature type="coiled-coil region" evidence="7">
    <location>
        <begin position="166"/>
        <end position="193"/>
    </location>
</feature>
<comment type="caution">
    <text evidence="10">The sequence shown here is derived from an EMBL/GenBank/DDBJ whole genome shotgun (WGS) entry which is preliminary data.</text>
</comment>
<comment type="similarity">
    <text evidence="1">Belongs to the four-carbon acid sugar kinase family.</text>
</comment>
<keyword evidence="5" id="KW-0067">ATP-binding</keyword>